<reference evidence="3 4" key="1">
    <citation type="journal article" date="2016" name="Mol. Biol. Evol.">
        <title>Comparative Genomics of Early-Diverging Mushroom-Forming Fungi Provides Insights into the Origins of Lignocellulose Decay Capabilities.</title>
        <authorList>
            <person name="Nagy L.G."/>
            <person name="Riley R."/>
            <person name="Tritt A."/>
            <person name="Adam C."/>
            <person name="Daum C."/>
            <person name="Floudas D."/>
            <person name="Sun H."/>
            <person name="Yadav J.S."/>
            <person name="Pangilinan J."/>
            <person name="Larsson K.H."/>
            <person name="Matsuura K."/>
            <person name="Barry K."/>
            <person name="Labutti K."/>
            <person name="Kuo R."/>
            <person name="Ohm R.A."/>
            <person name="Bhattacharya S.S."/>
            <person name="Shirouzu T."/>
            <person name="Yoshinaga Y."/>
            <person name="Martin F.M."/>
            <person name="Grigoriev I.V."/>
            <person name="Hibbett D.S."/>
        </authorList>
    </citation>
    <scope>NUCLEOTIDE SEQUENCE [LARGE SCALE GENOMIC DNA]</scope>
    <source>
        <strain evidence="3 4">HHB12029</strain>
    </source>
</reference>
<keyword evidence="2" id="KW-0812">Transmembrane</keyword>
<dbReference type="InParanoid" id="A0A166MMV2"/>
<sequence length="203" mass="22541">MSNVSFSTVPLMPALSRASSSDSVDSAPPRTPPAVDSQPQIFGADDDFSLALVDEEIGKGPKSPLIPRQNIAIPQAQPRKSVEDSEREFLAEFECLTARPSPPPPRSAIFNFFLGVYNFLHVLCHLKNYAMQAVAVAQLAFYGATIVFKMRRGMYKPSDSLSGWLFEAFCSFLAVFVLRFAVMMTKLGLICLLAIWIYRVYFS</sequence>
<evidence type="ECO:0000256" key="2">
    <source>
        <dbReference type="SAM" id="Phobius"/>
    </source>
</evidence>
<keyword evidence="2" id="KW-1133">Transmembrane helix</keyword>
<feature type="transmembrane region" description="Helical" evidence="2">
    <location>
        <begin position="184"/>
        <end position="202"/>
    </location>
</feature>
<organism evidence="3 4">
    <name type="scientific">Exidia glandulosa HHB12029</name>
    <dbReference type="NCBI Taxonomy" id="1314781"/>
    <lineage>
        <taxon>Eukaryota</taxon>
        <taxon>Fungi</taxon>
        <taxon>Dikarya</taxon>
        <taxon>Basidiomycota</taxon>
        <taxon>Agaricomycotina</taxon>
        <taxon>Agaricomycetes</taxon>
        <taxon>Auriculariales</taxon>
        <taxon>Exidiaceae</taxon>
        <taxon>Exidia</taxon>
    </lineage>
</organism>
<keyword evidence="2" id="KW-0472">Membrane</keyword>
<feature type="region of interest" description="Disordered" evidence="1">
    <location>
        <begin position="1"/>
        <end position="41"/>
    </location>
</feature>
<protein>
    <submittedName>
        <fullName evidence="3">Uncharacterized protein</fullName>
    </submittedName>
</protein>
<accession>A0A166MMV2</accession>
<feature type="compositionally biased region" description="Low complexity" evidence="1">
    <location>
        <begin position="16"/>
        <end position="28"/>
    </location>
</feature>
<name>A0A166MMV2_EXIGL</name>
<dbReference type="AlphaFoldDB" id="A0A166MMV2"/>
<dbReference type="Proteomes" id="UP000077266">
    <property type="component" value="Unassembled WGS sequence"/>
</dbReference>
<evidence type="ECO:0000313" key="3">
    <source>
        <dbReference type="EMBL" id="KZV78207.1"/>
    </source>
</evidence>
<dbReference type="EMBL" id="KV427045">
    <property type="protein sequence ID" value="KZV78207.1"/>
    <property type="molecule type" value="Genomic_DNA"/>
</dbReference>
<proteinExistence type="predicted"/>
<keyword evidence="4" id="KW-1185">Reference proteome</keyword>
<gene>
    <name evidence="3" type="ORF">EXIGLDRAFT_784165</name>
</gene>
<evidence type="ECO:0000256" key="1">
    <source>
        <dbReference type="SAM" id="MobiDB-lite"/>
    </source>
</evidence>
<feature type="transmembrane region" description="Helical" evidence="2">
    <location>
        <begin position="129"/>
        <end position="148"/>
    </location>
</feature>
<evidence type="ECO:0000313" key="4">
    <source>
        <dbReference type="Proteomes" id="UP000077266"/>
    </source>
</evidence>